<reference evidence="1 2" key="2">
    <citation type="submission" date="2018-12" db="EMBL/GenBank/DDBJ databases">
        <title>Rhizobacter gummiphilus sp. nov., a rubber-degrading bacterium isolated from the soil of a botanical garden in Japan.</title>
        <authorList>
            <person name="Shunsuke S.S."/>
        </authorList>
    </citation>
    <scope>NUCLEOTIDE SEQUENCE [LARGE SCALE GENOMIC DNA]</scope>
    <source>
        <strain evidence="1 2">S-16</strain>
    </source>
</reference>
<dbReference type="RefSeq" id="WP_124541760.1">
    <property type="nucleotide sequence ID" value="NZ_QUSW01000005.1"/>
</dbReference>
<name>A0A3N7JVW6_9BURK</name>
<evidence type="ECO:0000313" key="1">
    <source>
        <dbReference type="EMBL" id="RQP23015.1"/>
    </source>
</evidence>
<accession>A0A3N7JVW6</accession>
<dbReference type="OrthoDB" id="9154606at2"/>
<dbReference type="Proteomes" id="UP000267464">
    <property type="component" value="Unassembled WGS sequence"/>
</dbReference>
<comment type="caution">
    <text evidence="1">The sequence shown here is derived from an EMBL/GenBank/DDBJ whole genome shotgun (WGS) entry which is preliminary data.</text>
</comment>
<organism evidence="1 2">
    <name type="scientific">Piscinibacter terrae</name>
    <dbReference type="NCBI Taxonomy" id="2496871"/>
    <lineage>
        <taxon>Bacteria</taxon>
        <taxon>Pseudomonadati</taxon>
        <taxon>Pseudomonadota</taxon>
        <taxon>Betaproteobacteria</taxon>
        <taxon>Burkholderiales</taxon>
        <taxon>Sphaerotilaceae</taxon>
        <taxon>Piscinibacter</taxon>
    </lineage>
</organism>
<protein>
    <submittedName>
        <fullName evidence="1">Uncharacterized protein</fullName>
    </submittedName>
</protein>
<sequence length="92" mass="10404">MPKASAPFDVYVPPSQRFAALQLGRLREELPATVALLKQRRADLIDERVIEQYVELNWLEWRGGGLKLTITGENLCKQMTPRPVIEDADQAA</sequence>
<gene>
    <name evidence="1" type="ORF">DZC73_17960</name>
</gene>
<evidence type="ECO:0000313" key="2">
    <source>
        <dbReference type="Proteomes" id="UP000267464"/>
    </source>
</evidence>
<reference evidence="1 2" key="1">
    <citation type="submission" date="2018-08" db="EMBL/GenBank/DDBJ databases">
        <authorList>
            <person name="Khan S.A."/>
            <person name="Jeon C.O."/>
            <person name="Chun B.H."/>
            <person name="Jeong S.E."/>
        </authorList>
    </citation>
    <scope>NUCLEOTIDE SEQUENCE [LARGE SCALE GENOMIC DNA]</scope>
    <source>
        <strain evidence="1 2">S-16</strain>
    </source>
</reference>
<dbReference type="EMBL" id="QUSW01000005">
    <property type="protein sequence ID" value="RQP23015.1"/>
    <property type="molecule type" value="Genomic_DNA"/>
</dbReference>
<keyword evidence="2" id="KW-1185">Reference proteome</keyword>
<proteinExistence type="predicted"/>
<dbReference type="AlphaFoldDB" id="A0A3N7JVW6"/>